<dbReference type="AlphaFoldDB" id="A0AAU7LZI1"/>
<feature type="domain" description="HTH lysR-type" evidence="5">
    <location>
        <begin position="8"/>
        <end position="65"/>
    </location>
</feature>
<dbReference type="InterPro" id="IPR005119">
    <property type="entry name" value="LysR_subst-bd"/>
</dbReference>
<dbReference type="SUPFAM" id="SSF46785">
    <property type="entry name" value="Winged helix' DNA-binding domain"/>
    <property type="match status" value="1"/>
</dbReference>
<organism evidence="6">
    <name type="scientific">Polaromonas hydrogenivorans</name>
    <dbReference type="NCBI Taxonomy" id="335476"/>
    <lineage>
        <taxon>Bacteria</taxon>
        <taxon>Pseudomonadati</taxon>
        <taxon>Pseudomonadota</taxon>
        <taxon>Betaproteobacteria</taxon>
        <taxon>Burkholderiales</taxon>
        <taxon>Comamonadaceae</taxon>
        <taxon>Polaromonas</taxon>
    </lineage>
</organism>
<dbReference type="SUPFAM" id="SSF53850">
    <property type="entry name" value="Periplasmic binding protein-like II"/>
    <property type="match status" value="1"/>
</dbReference>
<evidence type="ECO:0000256" key="2">
    <source>
        <dbReference type="ARBA" id="ARBA00023015"/>
    </source>
</evidence>
<gene>
    <name evidence="6" type="ORF">ABLV49_24710</name>
</gene>
<keyword evidence="2" id="KW-0805">Transcription regulation</keyword>
<comment type="similarity">
    <text evidence="1">Belongs to the LysR transcriptional regulatory family.</text>
</comment>
<name>A0AAU7LZI1_9BURK</name>
<dbReference type="InterPro" id="IPR036388">
    <property type="entry name" value="WH-like_DNA-bd_sf"/>
</dbReference>
<dbReference type="CDD" id="cd08475">
    <property type="entry name" value="PBP2_CrgA_like_6"/>
    <property type="match status" value="1"/>
</dbReference>
<dbReference type="Pfam" id="PF00126">
    <property type="entry name" value="HTH_1"/>
    <property type="match status" value="1"/>
</dbReference>
<dbReference type="GO" id="GO:0003700">
    <property type="term" value="F:DNA-binding transcription factor activity"/>
    <property type="evidence" value="ECO:0007669"/>
    <property type="project" value="InterPro"/>
</dbReference>
<dbReference type="Gene3D" id="3.40.190.290">
    <property type="match status" value="1"/>
</dbReference>
<dbReference type="InterPro" id="IPR058163">
    <property type="entry name" value="LysR-type_TF_proteobact-type"/>
</dbReference>
<proteinExistence type="inferred from homology"/>
<keyword evidence="6" id="KW-0614">Plasmid</keyword>
<evidence type="ECO:0000259" key="5">
    <source>
        <dbReference type="PROSITE" id="PS50931"/>
    </source>
</evidence>
<geneLocation type="plasmid" evidence="6">
    <name>p3</name>
</geneLocation>
<evidence type="ECO:0000256" key="4">
    <source>
        <dbReference type="ARBA" id="ARBA00023163"/>
    </source>
</evidence>
<evidence type="ECO:0000256" key="3">
    <source>
        <dbReference type="ARBA" id="ARBA00023125"/>
    </source>
</evidence>
<dbReference type="InterPro" id="IPR000847">
    <property type="entry name" value="LysR_HTH_N"/>
</dbReference>
<sequence>MHTSTEPDPLSGISVFVAAARADNFTQAADRMGLTKSSVGKTIARLEHRLGVKLFHRTTRLTRLTADGEAYLTACTAALDEITAAQAALSSNNRVLSGRIHMDMPVAFGRRVLLPALIEITRPHPGLSLSLTFTDATSDLLQDDVDIAIRFGALPDTSHLVARRLTTQQRVICASPDYLRAMGEPISLADIRQQRCIVGSPKGPPLVWFVRDEEVEKRITPPATHQLSDAEAMVDAAVSGLGLTQFPISLVREQLNDGRLRAVLQKYSGTGVDIHAVWPKRAQLSPRVRYVVDELVAYAAKGRFD</sequence>
<keyword evidence="4" id="KW-0804">Transcription</keyword>
<keyword evidence="3" id="KW-0238">DNA-binding</keyword>
<protein>
    <submittedName>
        <fullName evidence="6">LysR family transcriptional regulator</fullName>
    </submittedName>
</protein>
<evidence type="ECO:0000313" key="6">
    <source>
        <dbReference type="EMBL" id="XBP72996.1"/>
    </source>
</evidence>
<dbReference type="FunFam" id="1.10.10.10:FF:000001">
    <property type="entry name" value="LysR family transcriptional regulator"/>
    <property type="match status" value="1"/>
</dbReference>
<dbReference type="PROSITE" id="PS50931">
    <property type="entry name" value="HTH_LYSR"/>
    <property type="match status" value="1"/>
</dbReference>
<evidence type="ECO:0000256" key="1">
    <source>
        <dbReference type="ARBA" id="ARBA00009437"/>
    </source>
</evidence>
<dbReference type="PRINTS" id="PR00039">
    <property type="entry name" value="HTHLYSR"/>
</dbReference>
<dbReference type="EMBL" id="CP157678">
    <property type="protein sequence ID" value="XBP72996.1"/>
    <property type="molecule type" value="Genomic_DNA"/>
</dbReference>
<dbReference type="RefSeq" id="WP_349282888.1">
    <property type="nucleotide sequence ID" value="NZ_CBCSCU010000094.1"/>
</dbReference>
<accession>A0AAU7LZI1</accession>
<dbReference type="PANTHER" id="PTHR30537:SF5">
    <property type="entry name" value="HTH-TYPE TRANSCRIPTIONAL ACTIVATOR TTDR-RELATED"/>
    <property type="match status" value="1"/>
</dbReference>
<dbReference type="InterPro" id="IPR036390">
    <property type="entry name" value="WH_DNA-bd_sf"/>
</dbReference>
<dbReference type="Gene3D" id="1.10.10.10">
    <property type="entry name" value="Winged helix-like DNA-binding domain superfamily/Winged helix DNA-binding domain"/>
    <property type="match status" value="1"/>
</dbReference>
<dbReference type="Pfam" id="PF03466">
    <property type="entry name" value="LysR_substrate"/>
    <property type="match status" value="1"/>
</dbReference>
<dbReference type="GO" id="GO:0003677">
    <property type="term" value="F:DNA binding"/>
    <property type="evidence" value="ECO:0007669"/>
    <property type="project" value="UniProtKB-KW"/>
</dbReference>
<dbReference type="PANTHER" id="PTHR30537">
    <property type="entry name" value="HTH-TYPE TRANSCRIPTIONAL REGULATOR"/>
    <property type="match status" value="1"/>
</dbReference>
<reference evidence="6" key="1">
    <citation type="submission" date="2024-05" db="EMBL/GenBank/DDBJ databases">
        <authorList>
            <person name="Bunk B."/>
            <person name="Swiderski J."/>
            <person name="Sproer C."/>
            <person name="Thiel V."/>
        </authorList>
    </citation>
    <scope>NUCLEOTIDE SEQUENCE</scope>
    <source>
        <strain evidence="6">DSM 17735</strain>
        <plasmid evidence="6">p3</plasmid>
    </source>
</reference>